<keyword evidence="4" id="KW-1185">Reference proteome</keyword>
<keyword evidence="1" id="KW-0812">Transmembrane</keyword>
<dbReference type="Pfam" id="PF04235">
    <property type="entry name" value="DUF418"/>
    <property type="match status" value="1"/>
</dbReference>
<dbReference type="EMBL" id="SNZH01000001">
    <property type="protein sequence ID" value="TDR48546.1"/>
    <property type="molecule type" value="Genomic_DNA"/>
</dbReference>
<feature type="transmembrane region" description="Helical" evidence="1">
    <location>
        <begin position="353"/>
        <end position="372"/>
    </location>
</feature>
<dbReference type="PANTHER" id="PTHR30590">
    <property type="entry name" value="INNER MEMBRANE PROTEIN"/>
    <property type="match status" value="1"/>
</dbReference>
<feature type="transmembrane region" description="Helical" evidence="1">
    <location>
        <begin position="65"/>
        <end position="87"/>
    </location>
</feature>
<feature type="transmembrane region" description="Helical" evidence="1">
    <location>
        <begin position="328"/>
        <end position="347"/>
    </location>
</feature>
<feature type="domain" description="DUF418" evidence="2">
    <location>
        <begin position="231"/>
        <end position="395"/>
    </location>
</feature>
<protein>
    <recommendedName>
        <fullName evidence="2">DUF418 domain-containing protein</fullName>
    </recommendedName>
</protein>
<feature type="transmembrane region" description="Helical" evidence="1">
    <location>
        <begin position="209"/>
        <end position="234"/>
    </location>
</feature>
<feature type="transmembrane region" description="Helical" evidence="1">
    <location>
        <begin position="107"/>
        <end position="124"/>
    </location>
</feature>
<keyword evidence="1" id="KW-0472">Membrane</keyword>
<evidence type="ECO:0000259" key="2">
    <source>
        <dbReference type="Pfam" id="PF04235"/>
    </source>
</evidence>
<dbReference type="AlphaFoldDB" id="A0A4V3DNI1"/>
<sequence>MTDPAPTAAPVAEKQRHDVLDSLRGVALFGVLLVNLRDFSLYGLLTAEAREALPTAALDRALDVVMAALIDIKAATLFSLLFGVGFALQMQRAGTDGDATTRYLRRLLLLLLIGIAHAWLLWWGDILRYYAMLGLLLVPLGRCTARQLAIAGAVVALFALPLLRPWIVPLLPGLMPADQAAAAAFAAFSGDQVGDALAANLDYDLRMRLANWSLAFFVLGRLLLGAALGFAGVLQQPQQHLHFWRRLLQAGAGAGVALTAFVLLRDHGLLFADGWWTSTAARSVSSVLRSASSIAMALAYMAALVLLFQQARWRRLLLWFAPVGRMALSNYLGQSLLGILLFYGIGLGLGPRLGLSGIVLATLLIYSTQVWLSRLWLRRFRFGPAEWLWRSATYGRLQPMRRLAAA</sequence>
<dbReference type="RefSeq" id="WP_166653794.1">
    <property type="nucleotide sequence ID" value="NZ_SNZH01000001.1"/>
</dbReference>
<feature type="transmembrane region" description="Helical" evidence="1">
    <location>
        <begin position="246"/>
        <end position="264"/>
    </location>
</feature>
<keyword evidence="1" id="KW-1133">Transmembrane helix</keyword>
<comment type="caution">
    <text evidence="3">The sequence shown here is derived from an EMBL/GenBank/DDBJ whole genome shotgun (WGS) entry which is preliminary data.</text>
</comment>
<dbReference type="InterPro" id="IPR007349">
    <property type="entry name" value="DUF418"/>
</dbReference>
<reference evidence="3 4" key="1">
    <citation type="submission" date="2019-03" db="EMBL/GenBank/DDBJ databases">
        <title>Genomic Encyclopedia of Type Strains, Phase IV (KMG-IV): sequencing the most valuable type-strain genomes for metagenomic binning, comparative biology and taxonomic classification.</title>
        <authorList>
            <person name="Goeker M."/>
        </authorList>
    </citation>
    <scope>NUCLEOTIDE SEQUENCE [LARGE SCALE GENOMIC DNA]</scope>
    <source>
        <strain evidence="3 4">DSM 21667</strain>
    </source>
</reference>
<organism evidence="3 4">
    <name type="scientific">Tahibacter aquaticus</name>
    <dbReference type="NCBI Taxonomy" id="520092"/>
    <lineage>
        <taxon>Bacteria</taxon>
        <taxon>Pseudomonadati</taxon>
        <taxon>Pseudomonadota</taxon>
        <taxon>Gammaproteobacteria</taxon>
        <taxon>Lysobacterales</taxon>
        <taxon>Rhodanobacteraceae</taxon>
        <taxon>Tahibacter</taxon>
    </lineage>
</organism>
<evidence type="ECO:0000256" key="1">
    <source>
        <dbReference type="SAM" id="Phobius"/>
    </source>
</evidence>
<evidence type="ECO:0000313" key="3">
    <source>
        <dbReference type="EMBL" id="TDR48546.1"/>
    </source>
</evidence>
<feature type="transmembrane region" description="Helical" evidence="1">
    <location>
        <begin position="144"/>
        <end position="163"/>
    </location>
</feature>
<name>A0A4V3DNI1_9GAMM</name>
<evidence type="ECO:0000313" key="4">
    <source>
        <dbReference type="Proteomes" id="UP000295293"/>
    </source>
</evidence>
<dbReference type="Proteomes" id="UP000295293">
    <property type="component" value="Unassembled WGS sequence"/>
</dbReference>
<feature type="transmembrane region" description="Helical" evidence="1">
    <location>
        <begin position="284"/>
        <end position="308"/>
    </location>
</feature>
<dbReference type="PANTHER" id="PTHR30590:SF2">
    <property type="entry name" value="INNER MEMBRANE PROTEIN"/>
    <property type="match status" value="1"/>
</dbReference>
<dbReference type="InterPro" id="IPR052529">
    <property type="entry name" value="Bact_Transport_Assoc"/>
</dbReference>
<proteinExistence type="predicted"/>
<gene>
    <name evidence="3" type="ORF">DFR29_101166</name>
</gene>
<accession>A0A4V3DNI1</accession>